<organism evidence="1 2">
    <name type="scientific">Nitrospirillum amazonense</name>
    <dbReference type="NCBI Taxonomy" id="28077"/>
    <lineage>
        <taxon>Bacteria</taxon>
        <taxon>Pseudomonadati</taxon>
        <taxon>Pseudomonadota</taxon>
        <taxon>Alphaproteobacteria</taxon>
        <taxon>Rhodospirillales</taxon>
        <taxon>Azospirillaceae</taxon>
        <taxon>Nitrospirillum</taxon>
    </lineage>
</organism>
<dbReference type="Proteomes" id="UP000316545">
    <property type="component" value="Unassembled WGS sequence"/>
</dbReference>
<sequence length="186" mass="20385">MRSRAVTMGKIADILTTRGQTDEALRLWREDVLPAFERLGDVRSRAVTMGKIADILTTRGQTDEALRIHLNERLPVAQQTQDLDSLAHIRFSCATIRLRRGGLQNGEAATIAEECAESYDLYQRIGRADGVAVVGALFGQILAAAGQTEEALSVLDQAADAYTTLGESQHVEHIRTIQASIRKAKE</sequence>
<evidence type="ECO:0000313" key="1">
    <source>
        <dbReference type="EMBL" id="TWB29656.1"/>
    </source>
</evidence>
<protein>
    <recommendedName>
        <fullName evidence="3">Tetratricopeptide repeat protein</fullName>
    </recommendedName>
</protein>
<gene>
    <name evidence="1" type="ORF">FBZ88_10378</name>
</gene>
<keyword evidence="2" id="KW-1185">Reference proteome</keyword>
<dbReference type="EMBL" id="VITO01000003">
    <property type="protein sequence ID" value="TWB29656.1"/>
    <property type="molecule type" value="Genomic_DNA"/>
</dbReference>
<name>A0A560G6X8_9PROT</name>
<comment type="caution">
    <text evidence="1">The sequence shown here is derived from an EMBL/GenBank/DDBJ whole genome shotgun (WGS) entry which is preliminary data.</text>
</comment>
<reference evidence="1 2" key="1">
    <citation type="submission" date="2019-06" db="EMBL/GenBank/DDBJ databases">
        <title>Genomic Encyclopedia of Type Strains, Phase IV (KMG-V): Genome sequencing to study the core and pangenomes of soil and plant-associated prokaryotes.</title>
        <authorList>
            <person name="Whitman W."/>
        </authorList>
    </citation>
    <scope>NUCLEOTIDE SEQUENCE [LARGE SCALE GENOMIC DNA]</scope>
    <source>
        <strain evidence="1 2">BR 11865</strain>
    </source>
</reference>
<dbReference type="InterPro" id="IPR011990">
    <property type="entry name" value="TPR-like_helical_dom_sf"/>
</dbReference>
<dbReference type="Gene3D" id="1.25.40.10">
    <property type="entry name" value="Tetratricopeptide repeat domain"/>
    <property type="match status" value="1"/>
</dbReference>
<evidence type="ECO:0000313" key="2">
    <source>
        <dbReference type="Proteomes" id="UP000316545"/>
    </source>
</evidence>
<dbReference type="AlphaFoldDB" id="A0A560G6X8"/>
<dbReference type="SUPFAM" id="SSF48452">
    <property type="entry name" value="TPR-like"/>
    <property type="match status" value="1"/>
</dbReference>
<evidence type="ECO:0008006" key="3">
    <source>
        <dbReference type="Google" id="ProtNLM"/>
    </source>
</evidence>
<proteinExistence type="predicted"/>
<accession>A0A560G6X8</accession>